<name>A0A4Q7JFF9_9PSEU</name>
<dbReference type="OrthoDB" id="8156917at2"/>
<dbReference type="RefSeq" id="WP_130473491.1">
    <property type="nucleotide sequence ID" value="NZ_SFCC01000001.1"/>
</dbReference>
<evidence type="ECO:0000313" key="2">
    <source>
        <dbReference type="Proteomes" id="UP000292003"/>
    </source>
</evidence>
<dbReference type="PANTHER" id="PTHR23026:SF123">
    <property type="entry name" value="NAD(P)H NITROREDUCTASE RV3131-RELATED"/>
    <property type="match status" value="1"/>
</dbReference>
<sequence length="330" mass="35547">MDHGLPDDYTVRVALALAVRAPSVHNSQPWRWRVGARSIHLYVDPDLRLRETDPDGHDLMLSCGAALHHLRVAFAALGWSTTVRRLPNAAEPGHLASVELHRHEPTHDEIALAAAIPRRRTDRRRYSSWPVPRGRLAELTERVAAEGAALTAVVEPRARHDLIDAIGDAARVHAADAAYQVELVAWSGRHASTDGVPAANAPAADPLGEVTMRRFSDPRLRQPSGSADEPDESVLLVIATASDDRLSRLRAGEATSAALLTATELGLAACPLTEPLNLRDTRARVAERVLGGGSCPQMVLKIGWAGVNADPLPATPRRPLDEVVHGLTAI</sequence>
<accession>A0A4Q7JFF9</accession>
<comment type="caution">
    <text evidence="1">The sequence shown here is derived from an EMBL/GenBank/DDBJ whole genome shotgun (WGS) entry which is preliminary data.</text>
</comment>
<evidence type="ECO:0000313" key="1">
    <source>
        <dbReference type="EMBL" id="RZQ65922.1"/>
    </source>
</evidence>
<organism evidence="1 2">
    <name type="scientific">Amycolatopsis suaedae</name>
    <dbReference type="NCBI Taxonomy" id="2510978"/>
    <lineage>
        <taxon>Bacteria</taxon>
        <taxon>Bacillati</taxon>
        <taxon>Actinomycetota</taxon>
        <taxon>Actinomycetes</taxon>
        <taxon>Pseudonocardiales</taxon>
        <taxon>Pseudonocardiaceae</taxon>
        <taxon>Amycolatopsis</taxon>
    </lineage>
</organism>
<keyword evidence="2" id="KW-1185">Reference proteome</keyword>
<dbReference type="AlphaFoldDB" id="A0A4Q7JFF9"/>
<dbReference type="EMBL" id="SFCC01000001">
    <property type="protein sequence ID" value="RZQ65922.1"/>
    <property type="molecule type" value="Genomic_DNA"/>
</dbReference>
<dbReference type="InterPro" id="IPR000415">
    <property type="entry name" value="Nitroreductase-like"/>
</dbReference>
<reference evidence="1 2" key="1">
    <citation type="submission" date="2019-02" db="EMBL/GenBank/DDBJ databases">
        <title>Draft genome sequence of Amycolatopsis sp. 8-3EHSu isolated from roots of Suaeda maritima.</title>
        <authorList>
            <person name="Duangmal K."/>
            <person name="Chantavorakit T."/>
        </authorList>
    </citation>
    <scope>NUCLEOTIDE SEQUENCE [LARGE SCALE GENOMIC DNA]</scope>
    <source>
        <strain evidence="1 2">8-3EHSu</strain>
    </source>
</reference>
<dbReference type="SUPFAM" id="SSF55469">
    <property type="entry name" value="FMN-dependent nitroreductase-like"/>
    <property type="match status" value="2"/>
</dbReference>
<dbReference type="PANTHER" id="PTHR23026">
    <property type="entry name" value="NADPH NITROREDUCTASE"/>
    <property type="match status" value="1"/>
</dbReference>
<dbReference type="Gene3D" id="3.40.109.10">
    <property type="entry name" value="NADH Oxidase"/>
    <property type="match status" value="1"/>
</dbReference>
<gene>
    <name evidence="1" type="ORF">EWH70_02285</name>
</gene>
<proteinExistence type="predicted"/>
<dbReference type="Proteomes" id="UP000292003">
    <property type="component" value="Unassembled WGS sequence"/>
</dbReference>
<dbReference type="InterPro" id="IPR050627">
    <property type="entry name" value="Nitroreductase/BluB"/>
</dbReference>
<dbReference type="GO" id="GO:0016491">
    <property type="term" value="F:oxidoreductase activity"/>
    <property type="evidence" value="ECO:0007669"/>
    <property type="project" value="InterPro"/>
</dbReference>
<dbReference type="NCBIfam" id="NF047509">
    <property type="entry name" value="Rv3131_FMN_oxido"/>
    <property type="match status" value="1"/>
</dbReference>
<protein>
    <submittedName>
        <fullName evidence="1">NAD(P)H nitroreductase</fullName>
    </submittedName>
</protein>